<keyword evidence="3" id="KW-1185">Reference proteome</keyword>
<gene>
    <name evidence="2" type="ORF">ACFOYY_29440</name>
</gene>
<reference evidence="3" key="1">
    <citation type="journal article" date="2019" name="Int. J. Syst. Evol. Microbiol.">
        <title>The Global Catalogue of Microorganisms (GCM) 10K type strain sequencing project: providing services to taxonomists for standard genome sequencing and annotation.</title>
        <authorList>
            <consortium name="The Broad Institute Genomics Platform"/>
            <consortium name="The Broad Institute Genome Sequencing Center for Infectious Disease"/>
            <person name="Wu L."/>
            <person name="Ma J."/>
        </authorList>
    </citation>
    <scope>NUCLEOTIDE SEQUENCE [LARGE SCALE GENOMIC DNA]</scope>
    <source>
        <strain evidence="3">TBRC 7912</strain>
    </source>
</reference>
<name>A0ABV8FAG4_9ACTN</name>
<organism evidence="2 3">
    <name type="scientific">Streptosporangium jomthongense</name>
    <dbReference type="NCBI Taxonomy" id="1193683"/>
    <lineage>
        <taxon>Bacteria</taxon>
        <taxon>Bacillati</taxon>
        <taxon>Actinomycetota</taxon>
        <taxon>Actinomycetes</taxon>
        <taxon>Streptosporangiales</taxon>
        <taxon>Streptosporangiaceae</taxon>
        <taxon>Streptosporangium</taxon>
    </lineage>
</organism>
<dbReference type="RefSeq" id="WP_386193968.1">
    <property type="nucleotide sequence ID" value="NZ_JBHSBC010000032.1"/>
</dbReference>
<evidence type="ECO:0000256" key="1">
    <source>
        <dbReference type="SAM" id="MobiDB-lite"/>
    </source>
</evidence>
<evidence type="ECO:0000313" key="3">
    <source>
        <dbReference type="Proteomes" id="UP001595698"/>
    </source>
</evidence>
<protein>
    <submittedName>
        <fullName evidence="2">Uncharacterized protein</fullName>
    </submittedName>
</protein>
<proteinExistence type="predicted"/>
<sequence length="65" mass="7109">MPQQTSATREPGGTRRARWSATSRRVDCSRPFGVKYITPASAPNFSTARRLSPVWVSAAEVRSAS</sequence>
<dbReference type="Proteomes" id="UP001595698">
    <property type="component" value="Unassembled WGS sequence"/>
</dbReference>
<evidence type="ECO:0000313" key="2">
    <source>
        <dbReference type="EMBL" id="MFC3984293.1"/>
    </source>
</evidence>
<accession>A0ABV8FAG4</accession>
<comment type="caution">
    <text evidence="2">The sequence shown here is derived from an EMBL/GenBank/DDBJ whole genome shotgun (WGS) entry which is preliminary data.</text>
</comment>
<feature type="region of interest" description="Disordered" evidence="1">
    <location>
        <begin position="1"/>
        <end position="22"/>
    </location>
</feature>
<dbReference type="EMBL" id="JBHSBC010000032">
    <property type="protein sequence ID" value="MFC3984293.1"/>
    <property type="molecule type" value="Genomic_DNA"/>
</dbReference>